<protein>
    <recommendedName>
        <fullName evidence="3">Hyaluronidase</fullName>
        <ecNumber evidence="3">3.2.1.35</ecNumber>
    </recommendedName>
</protein>
<accession>A0A0N4YTA3</accession>
<evidence type="ECO:0000313" key="7">
    <source>
        <dbReference type="WBParaSite" id="NBR_0002047501-mRNA-1"/>
    </source>
</evidence>
<dbReference type="STRING" id="27835.A0A0N4YTA3"/>
<reference evidence="5 6" key="2">
    <citation type="submission" date="2018-11" db="EMBL/GenBank/DDBJ databases">
        <authorList>
            <consortium name="Pathogen Informatics"/>
        </authorList>
    </citation>
    <scope>NUCLEOTIDE SEQUENCE [LARGE SCALE GENOMIC DNA]</scope>
</reference>
<dbReference type="PANTHER" id="PTHR11769">
    <property type="entry name" value="HYALURONIDASE"/>
    <property type="match status" value="1"/>
</dbReference>
<keyword evidence="6" id="KW-1185">Reference proteome</keyword>
<feature type="coiled-coil region" evidence="4">
    <location>
        <begin position="20"/>
        <end position="50"/>
    </location>
</feature>
<dbReference type="GO" id="GO:0004415">
    <property type="term" value="F:hyalurononglucosaminidase activity"/>
    <property type="evidence" value="ECO:0007669"/>
    <property type="project" value="UniProtKB-UniRule"/>
</dbReference>
<dbReference type="InterPro" id="IPR013785">
    <property type="entry name" value="Aldolase_TIM"/>
</dbReference>
<comment type="catalytic activity">
    <reaction evidence="3">
        <text>Random hydrolysis of (1-&gt;4)-linkages between N-acetyl-beta-D-glucosamine and D-glucuronate residues in hyaluronate.</text>
        <dbReference type="EC" id="3.2.1.35"/>
    </reaction>
</comment>
<dbReference type="AlphaFoldDB" id="A0A0N4YTA3"/>
<evidence type="ECO:0000256" key="2">
    <source>
        <dbReference type="ARBA" id="ARBA00023157"/>
    </source>
</evidence>
<name>A0A0N4YTA3_NIPBR</name>
<dbReference type="Gene3D" id="3.20.20.70">
    <property type="entry name" value="Aldolase class I"/>
    <property type="match status" value="2"/>
</dbReference>
<evidence type="ECO:0000256" key="4">
    <source>
        <dbReference type="SAM" id="Coils"/>
    </source>
</evidence>
<comment type="similarity">
    <text evidence="1 3">Belongs to the glycosyl hydrolase 56 family.</text>
</comment>
<keyword evidence="2" id="KW-1015">Disulfide bond</keyword>
<keyword evidence="3" id="KW-0326">Glycosidase</keyword>
<evidence type="ECO:0000313" key="5">
    <source>
        <dbReference type="EMBL" id="VDL84213.1"/>
    </source>
</evidence>
<evidence type="ECO:0000313" key="6">
    <source>
        <dbReference type="Proteomes" id="UP000271162"/>
    </source>
</evidence>
<dbReference type="EC" id="3.2.1.35" evidence="3"/>
<dbReference type="WBParaSite" id="NBR_0002047501-mRNA-1">
    <property type="protein sequence ID" value="NBR_0002047501-mRNA-1"/>
    <property type="gene ID" value="NBR_0002047501"/>
</dbReference>
<dbReference type="EMBL" id="UYSL01025176">
    <property type="protein sequence ID" value="VDL84213.1"/>
    <property type="molecule type" value="Genomic_DNA"/>
</dbReference>
<dbReference type="GO" id="GO:0030214">
    <property type="term" value="P:hyaluronan catabolic process"/>
    <property type="evidence" value="ECO:0007669"/>
    <property type="project" value="TreeGrafter"/>
</dbReference>
<organism evidence="7">
    <name type="scientific">Nippostrongylus brasiliensis</name>
    <name type="common">Rat hookworm</name>
    <dbReference type="NCBI Taxonomy" id="27835"/>
    <lineage>
        <taxon>Eukaryota</taxon>
        <taxon>Metazoa</taxon>
        <taxon>Ecdysozoa</taxon>
        <taxon>Nematoda</taxon>
        <taxon>Chromadorea</taxon>
        <taxon>Rhabditida</taxon>
        <taxon>Rhabditina</taxon>
        <taxon>Rhabditomorpha</taxon>
        <taxon>Strongyloidea</taxon>
        <taxon>Heligmosomidae</taxon>
        <taxon>Nippostrongylus</taxon>
    </lineage>
</organism>
<evidence type="ECO:0000256" key="3">
    <source>
        <dbReference type="RuleBase" id="RU610713"/>
    </source>
</evidence>
<sequence length="215" mass="24760">MIRILSEVFCVGDESSGSLKKREAEREKELIEKMERLKRLKEMLKKKKKLEGKYTDPTSQAARKECPVRIEQEVLRRNIDHNFTGGIITVFYERKFGLCPYYDNDSPDAPINGGLPQNVQLAEHLKRVEQQIQEQIPDANYDGLAVIDLEEKFLVETLKTVKNLRPKALWGYYIYPFCNAKAGEEEDDYSCSAKAQEYNDELVCSEIGRLIGLFG</sequence>
<dbReference type="GO" id="GO:0005975">
    <property type="term" value="P:carbohydrate metabolic process"/>
    <property type="evidence" value="ECO:0007669"/>
    <property type="project" value="InterPro"/>
</dbReference>
<gene>
    <name evidence="5" type="ORF">NBR_LOCUS20476</name>
</gene>
<dbReference type="PANTHER" id="PTHR11769:SF35">
    <property type="entry name" value="HYALURONIDASE"/>
    <property type="match status" value="1"/>
</dbReference>
<dbReference type="InterPro" id="IPR017853">
    <property type="entry name" value="GH"/>
</dbReference>
<evidence type="ECO:0000256" key="1">
    <source>
        <dbReference type="ARBA" id="ARBA00008871"/>
    </source>
</evidence>
<dbReference type="Proteomes" id="UP000271162">
    <property type="component" value="Unassembled WGS sequence"/>
</dbReference>
<dbReference type="SUPFAM" id="SSF51445">
    <property type="entry name" value="(Trans)glycosidases"/>
    <property type="match status" value="1"/>
</dbReference>
<keyword evidence="3" id="KW-0378">Hydrolase</keyword>
<dbReference type="Pfam" id="PF01630">
    <property type="entry name" value="Glyco_hydro_56"/>
    <property type="match status" value="2"/>
</dbReference>
<keyword evidence="4" id="KW-0175">Coiled coil</keyword>
<dbReference type="InterPro" id="IPR018155">
    <property type="entry name" value="Hyaluronidase"/>
</dbReference>
<proteinExistence type="inferred from homology"/>
<reference evidence="7" key="1">
    <citation type="submission" date="2017-02" db="UniProtKB">
        <authorList>
            <consortium name="WormBaseParasite"/>
        </authorList>
    </citation>
    <scope>IDENTIFICATION</scope>
</reference>